<comment type="caution">
    <text evidence="3">The sequence shown here is derived from an EMBL/GenBank/DDBJ whole genome shotgun (WGS) entry which is preliminary data.</text>
</comment>
<dbReference type="AlphaFoldDB" id="A0A4E0R2T5"/>
<organism evidence="3 4">
    <name type="scientific">Fasciola hepatica</name>
    <name type="common">Liver fluke</name>
    <dbReference type="NCBI Taxonomy" id="6192"/>
    <lineage>
        <taxon>Eukaryota</taxon>
        <taxon>Metazoa</taxon>
        <taxon>Spiralia</taxon>
        <taxon>Lophotrochozoa</taxon>
        <taxon>Platyhelminthes</taxon>
        <taxon>Trematoda</taxon>
        <taxon>Digenea</taxon>
        <taxon>Plagiorchiida</taxon>
        <taxon>Echinostomata</taxon>
        <taxon>Echinostomatoidea</taxon>
        <taxon>Fasciolidae</taxon>
        <taxon>Fasciola</taxon>
    </lineage>
</organism>
<feature type="coiled-coil region" evidence="1">
    <location>
        <begin position="218"/>
        <end position="252"/>
    </location>
</feature>
<sequence>MEADHRPDFGAFAVRQSDSSFRSPNIIRRNLGKEAVTAHSAKKSRRAKSTEPAPSEPSDSFVKVLPKDQYEELAATVDADKSCTLTAKNQENMSKSELINSYRLLMNEKLRLERFLSIMSRNNEMARNRLESDLLDAMMCIEDLKQALELRMARSSSNHYLPQQKLRAEKFRPTTRATRFDHLSQRRKIDPREAEERRYLIRQNKKLLNQLYESAKKIERLELTKVEMKEQLELLDFQILEVENQKAMMEEELRRLPSCNHSTTQTEDRPDDNVHLVAQLREQLNNMKTDLVNQKAESAAMQARQLHLENLVRDLRRDNVDLRDQLAKLDDAENSLAESDKPLAAGTRMLQIQLEQQNERVRELQLKLNASREYTEHLEARIAQFEQSSSSSPHNSAFLPVMPTPNPVADQAKMLEAMERELPGFRAPRVDDKLLQDTIRTFQALLHERDQELAQLKQHIRQHADEPGMHGKCKVILPQLFETSVQTELTMEQAQKLTSVTNTLLEGGLLLTYDQSHALMNEIYQCVDAMDANQTPETGRPKDDQALGFTDLLSATNRLRARVQQMPSPHVLTNGEMADSVTKVNSKTVNRSPMRSRSTTLAQGQPEGLIAEKHQNGECDMPEDSNGVPEKSVDKRMTTSMIDSVPGRKPHSPEHYNGQLDELRQTTDLESVRAHLGVSERRRQELERRLMETTEELSRARAEARSADTSLAAARRTEAALRRRLLVAMDMQGSGTDPNSVRHSYSGTLSAGTEARDALELQAALIKAEATNAALTEAAQLDRNRLHEQAMRIGQFEAEHRALLDRISILQTTEANAQRGIVRLQALYEDMLREYSESRSQELNWRSRERSRSNYRQQQNETKGSKQQAMSRTDSNLTKLQRQVHDLEAENRVLKQTIDSQSASINAVVSHPVGPCTSPACLEVRQLLRSFQERFSEAVGQAEQCLDSSHLEDGKEKTVKMKNALVISLRTKLGGLQQLLRQAESGLDPITFVTEIDTCNQLFARLEGWLHNYMHRTDSELSELRSRLIEFQIASVSSEPTFVTSCSDRENGHPFSCSVSLNKKPHTDLLAQREKELLKLRMQLREVESELELRKAQVHDLQASSNRTD</sequence>
<proteinExistence type="predicted"/>
<evidence type="ECO:0000256" key="1">
    <source>
        <dbReference type="SAM" id="Coils"/>
    </source>
</evidence>
<dbReference type="EMBL" id="JXXN02003238">
    <property type="protein sequence ID" value="THD21803.1"/>
    <property type="molecule type" value="Genomic_DNA"/>
</dbReference>
<gene>
    <name evidence="3" type="ORF">D915_007253</name>
</gene>
<evidence type="ECO:0000256" key="2">
    <source>
        <dbReference type="SAM" id="MobiDB-lite"/>
    </source>
</evidence>
<evidence type="ECO:0000313" key="3">
    <source>
        <dbReference type="EMBL" id="THD21803.1"/>
    </source>
</evidence>
<reference evidence="3" key="1">
    <citation type="submission" date="2019-03" db="EMBL/GenBank/DDBJ databases">
        <title>Improved annotation for the trematode Fasciola hepatica.</title>
        <authorList>
            <person name="Choi Y.-J."/>
            <person name="Martin J."/>
            <person name="Mitreva M."/>
        </authorList>
    </citation>
    <scope>NUCLEOTIDE SEQUENCE [LARGE SCALE GENOMIC DNA]</scope>
</reference>
<name>A0A4E0R2T5_FASHE</name>
<keyword evidence="1" id="KW-0175">Coiled coil</keyword>
<protein>
    <submittedName>
        <fullName evidence="3">Expressed conserved protein</fullName>
    </submittedName>
</protein>
<feature type="compositionally biased region" description="Basic and acidic residues" evidence="2">
    <location>
        <begin position="839"/>
        <end position="852"/>
    </location>
</feature>
<dbReference type="Proteomes" id="UP000230066">
    <property type="component" value="Unassembled WGS sequence"/>
</dbReference>
<feature type="coiled-coil region" evidence="1">
    <location>
        <begin position="277"/>
        <end position="374"/>
    </location>
</feature>
<accession>A0A4E0R2T5</accession>
<keyword evidence="4" id="KW-1185">Reference proteome</keyword>
<feature type="coiled-coil region" evidence="1">
    <location>
        <begin position="669"/>
        <end position="703"/>
    </location>
</feature>
<feature type="coiled-coil region" evidence="1">
    <location>
        <begin position="1070"/>
        <end position="1104"/>
    </location>
</feature>
<evidence type="ECO:0000313" key="4">
    <source>
        <dbReference type="Proteomes" id="UP000230066"/>
    </source>
</evidence>
<feature type="compositionally biased region" description="Polar residues" evidence="2">
    <location>
        <begin position="854"/>
        <end position="874"/>
    </location>
</feature>
<feature type="region of interest" description="Disordered" evidence="2">
    <location>
        <begin position="839"/>
        <end position="874"/>
    </location>
</feature>
<feature type="region of interest" description="Disordered" evidence="2">
    <location>
        <begin position="23"/>
        <end position="61"/>
    </location>
</feature>